<protein>
    <submittedName>
        <fullName evidence="7">Amino acid transporter</fullName>
    </submittedName>
</protein>
<dbReference type="PANTHER" id="PTHR30086:SF20">
    <property type="entry name" value="ARGININE EXPORTER PROTEIN ARGO-RELATED"/>
    <property type="match status" value="1"/>
</dbReference>
<dbReference type="Proteomes" id="UP000664399">
    <property type="component" value="Unassembled WGS sequence"/>
</dbReference>
<evidence type="ECO:0000256" key="1">
    <source>
        <dbReference type="ARBA" id="ARBA00004651"/>
    </source>
</evidence>
<dbReference type="EMBL" id="JAFVMG010000014">
    <property type="protein sequence ID" value="MBO1329117.1"/>
    <property type="molecule type" value="Genomic_DNA"/>
</dbReference>
<accession>A0ABS3LP12</accession>
<keyword evidence="4 6" id="KW-1133">Transmembrane helix</keyword>
<dbReference type="InterPro" id="IPR001123">
    <property type="entry name" value="LeuE-type"/>
</dbReference>
<evidence type="ECO:0000313" key="7">
    <source>
        <dbReference type="EMBL" id="MBO1329117.1"/>
    </source>
</evidence>
<feature type="transmembrane region" description="Helical" evidence="6">
    <location>
        <begin position="66"/>
        <end position="87"/>
    </location>
</feature>
<comment type="subcellular location">
    <subcellularLocation>
        <location evidence="1">Cell membrane</location>
        <topology evidence="1">Multi-pass membrane protein</topology>
    </subcellularLocation>
</comment>
<gene>
    <name evidence="7" type="ORF">J2D75_11610</name>
</gene>
<evidence type="ECO:0000256" key="3">
    <source>
        <dbReference type="ARBA" id="ARBA00022692"/>
    </source>
</evidence>
<reference evidence="7 8" key="1">
    <citation type="submission" date="2021-03" db="EMBL/GenBank/DDBJ databases">
        <title>The complete genome sequence of Acetobacter suratthaniensis TBRC 1719.</title>
        <authorList>
            <person name="Charoenyingcharoen P."/>
            <person name="Yukphan P."/>
        </authorList>
    </citation>
    <scope>NUCLEOTIDE SEQUENCE [LARGE SCALE GENOMIC DNA]</scope>
    <source>
        <strain evidence="7 8">TBRC 1719</strain>
    </source>
</reference>
<dbReference type="Pfam" id="PF01810">
    <property type="entry name" value="LysE"/>
    <property type="match status" value="1"/>
</dbReference>
<dbReference type="PANTHER" id="PTHR30086">
    <property type="entry name" value="ARGININE EXPORTER PROTEIN ARGO"/>
    <property type="match status" value="1"/>
</dbReference>
<keyword evidence="8" id="KW-1185">Reference proteome</keyword>
<feature type="transmembrane region" description="Helical" evidence="6">
    <location>
        <begin position="107"/>
        <end position="128"/>
    </location>
</feature>
<evidence type="ECO:0000256" key="2">
    <source>
        <dbReference type="ARBA" id="ARBA00022475"/>
    </source>
</evidence>
<keyword evidence="5 6" id="KW-0472">Membrane</keyword>
<feature type="transmembrane region" description="Helical" evidence="6">
    <location>
        <begin position="148"/>
        <end position="171"/>
    </location>
</feature>
<proteinExistence type="predicted"/>
<sequence length="212" mass="22361">MSFLLSFSAGFALSASLIIAIGAQNLFVLRQGLKCQHVGAIVLFCAVSDAVLIIAGVNGMGALVSALPVLSMGFTLAGAAFLGWYGVQSLRRAVRHDSMSIVAGQGVSLRQALAAVAAFTWLNPHVYLDTVLLMGAAAMAQPPSARPVFAAGAVSASFLWFAALGYGARLLQPIFARPRAWQSLDVVMGGIMLMLSMSLLWSSFFHHCLTQE</sequence>
<dbReference type="RefSeq" id="WP_207855014.1">
    <property type="nucleotide sequence ID" value="NZ_JAPIUY010000012.1"/>
</dbReference>
<organism evidence="7 8">
    <name type="scientific">Acetobacter suratthaniensis</name>
    <dbReference type="NCBI Taxonomy" id="1502841"/>
    <lineage>
        <taxon>Bacteria</taxon>
        <taxon>Pseudomonadati</taxon>
        <taxon>Pseudomonadota</taxon>
        <taxon>Alphaproteobacteria</taxon>
        <taxon>Acetobacterales</taxon>
        <taxon>Acetobacteraceae</taxon>
        <taxon>Acetobacter</taxon>
    </lineage>
</organism>
<keyword evidence="2" id="KW-1003">Cell membrane</keyword>
<name>A0ABS3LP12_9PROT</name>
<feature type="transmembrane region" description="Helical" evidence="6">
    <location>
        <begin position="6"/>
        <end position="28"/>
    </location>
</feature>
<comment type="caution">
    <text evidence="7">The sequence shown here is derived from an EMBL/GenBank/DDBJ whole genome shotgun (WGS) entry which is preliminary data.</text>
</comment>
<evidence type="ECO:0000256" key="4">
    <source>
        <dbReference type="ARBA" id="ARBA00022989"/>
    </source>
</evidence>
<evidence type="ECO:0000256" key="5">
    <source>
        <dbReference type="ARBA" id="ARBA00023136"/>
    </source>
</evidence>
<evidence type="ECO:0000256" key="6">
    <source>
        <dbReference type="SAM" id="Phobius"/>
    </source>
</evidence>
<feature type="transmembrane region" description="Helical" evidence="6">
    <location>
        <begin position="183"/>
        <end position="204"/>
    </location>
</feature>
<keyword evidence="3 6" id="KW-0812">Transmembrane</keyword>
<evidence type="ECO:0000313" key="8">
    <source>
        <dbReference type="Proteomes" id="UP000664399"/>
    </source>
</evidence>
<feature type="transmembrane region" description="Helical" evidence="6">
    <location>
        <begin position="40"/>
        <end position="60"/>
    </location>
</feature>